<reference evidence="12" key="1">
    <citation type="journal article" date="2023" name="Plant J.">
        <title>The genome of the king protea, Protea cynaroides.</title>
        <authorList>
            <person name="Chang J."/>
            <person name="Duong T.A."/>
            <person name="Schoeman C."/>
            <person name="Ma X."/>
            <person name="Roodt D."/>
            <person name="Barker N."/>
            <person name="Li Z."/>
            <person name="Van de Peer Y."/>
            <person name="Mizrachi E."/>
        </authorList>
    </citation>
    <scope>NUCLEOTIDE SEQUENCE</scope>
    <source>
        <tissue evidence="12">Young leaves</tissue>
    </source>
</reference>
<dbReference type="OrthoDB" id="10253408at2759"/>
<dbReference type="InterPro" id="IPR013201">
    <property type="entry name" value="Prot_inhib_I29"/>
</dbReference>
<dbReference type="InterPro" id="IPR025661">
    <property type="entry name" value="Pept_asp_AS"/>
</dbReference>
<keyword evidence="13" id="KW-1185">Reference proteome</keyword>
<dbReference type="Pfam" id="PF00396">
    <property type="entry name" value="Granulin"/>
    <property type="match status" value="1"/>
</dbReference>
<dbReference type="PANTHER" id="PTHR12411">
    <property type="entry name" value="CYSTEINE PROTEASE FAMILY C1-RELATED"/>
    <property type="match status" value="1"/>
</dbReference>
<evidence type="ECO:0000256" key="3">
    <source>
        <dbReference type="ARBA" id="ARBA00022729"/>
    </source>
</evidence>
<dbReference type="PROSITE" id="PS00640">
    <property type="entry name" value="THIOL_PROTEASE_ASN"/>
    <property type="match status" value="1"/>
</dbReference>
<evidence type="ECO:0000313" key="13">
    <source>
        <dbReference type="Proteomes" id="UP001141806"/>
    </source>
</evidence>
<keyword evidence="5" id="KW-0788">Thiol protease</keyword>
<feature type="domain" description="Granulins" evidence="9">
    <location>
        <begin position="360"/>
        <end position="417"/>
    </location>
</feature>
<keyword evidence="7" id="KW-0325">Glycoprotein</keyword>
<keyword evidence="3 8" id="KW-0732">Signal</keyword>
<dbReference type="Pfam" id="PF08246">
    <property type="entry name" value="Inhibitor_I29"/>
    <property type="match status" value="1"/>
</dbReference>
<evidence type="ECO:0000256" key="1">
    <source>
        <dbReference type="ARBA" id="ARBA00008455"/>
    </source>
</evidence>
<evidence type="ECO:0000256" key="4">
    <source>
        <dbReference type="ARBA" id="ARBA00022801"/>
    </source>
</evidence>
<evidence type="ECO:0000256" key="8">
    <source>
        <dbReference type="SAM" id="SignalP"/>
    </source>
</evidence>
<evidence type="ECO:0000259" key="10">
    <source>
        <dbReference type="SMART" id="SM00645"/>
    </source>
</evidence>
<proteinExistence type="inferred from homology"/>
<dbReference type="InterPro" id="IPR000668">
    <property type="entry name" value="Peptidase_C1A_C"/>
</dbReference>
<protein>
    <submittedName>
        <fullName evidence="12">Uncharacterized protein</fullName>
    </submittedName>
</protein>
<dbReference type="InterPro" id="IPR000169">
    <property type="entry name" value="Pept_cys_AS"/>
</dbReference>
<evidence type="ECO:0000259" key="11">
    <source>
        <dbReference type="SMART" id="SM00848"/>
    </source>
</evidence>
<dbReference type="SUPFAM" id="SSF57277">
    <property type="entry name" value="Granulin repeat"/>
    <property type="match status" value="1"/>
</dbReference>
<dbReference type="GO" id="GO:0006508">
    <property type="term" value="P:proteolysis"/>
    <property type="evidence" value="ECO:0007669"/>
    <property type="project" value="UniProtKB-KW"/>
</dbReference>
<keyword evidence="2" id="KW-0645">Protease</keyword>
<dbReference type="Proteomes" id="UP001141806">
    <property type="component" value="Unassembled WGS sequence"/>
</dbReference>
<dbReference type="InterPro" id="IPR038765">
    <property type="entry name" value="Papain-like_cys_pep_sf"/>
</dbReference>
<feature type="domain" description="Cathepsin propeptide inhibitor" evidence="11">
    <location>
        <begin position="36"/>
        <end position="93"/>
    </location>
</feature>
<dbReference type="SMART" id="SM00645">
    <property type="entry name" value="Pept_C1"/>
    <property type="match status" value="1"/>
</dbReference>
<dbReference type="InterPro" id="IPR025660">
    <property type="entry name" value="Pept_his_AS"/>
</dbReference>
<sequence>MGSFWSYPPLLILFLLAVILSDHVRPSLSYFTSEVFDSWCEQYGKIYSSEEEYLIRLRVFEENLAFVTHHNSVANSSYTLSLNAFADLTHHEFKASHLGLTFASVDAFGSPSRASSSLTTSGFSAQLPSSVDWRAKGAVTKVKDQGSCGACWSFSATGAIEGINQIATGSLLSLSEQELVDCDRSYDSGCGGGLMDYAFKWVKENGGIDTEEDYPYQGGERTCNKEKLKRRAVTIDGYVDVPPNSEEQLLQAVASQPVSVGICGSERAFQLYSEGIFTGPCSTSLDHAVLIVGYGSENGVDYWIVKNSWGTGWGMNGYVHMVRNSGNSEGLCGINMLASYPTKTSPNPPPPPSPGPPTRCSLLTYCSEGETCCCTRQLLGICFSWKCCELDSAVCCKDHRYCCPHDYPVCDTQTKQCLKSTGNFTRVKGIEKASAFGNSGGWNSLLEALNL</sequence>
<dbReference type="InterPro" id="IPR039417">
    <property type="entry name" value="Peptidase_C1A_papain-like"/>
</dbReference>
<dbReference type="FunFam" id="3.90.70.10:FF:000067">
    <property type="entry name" value="Senescence-specific cysteine protease"/>
    <property type="match status" value="1"/>
</dbReference>
<evidence type="ECO:0000256" key="7">
    <source>
        <dbReference type="ARBA" id="ARBA00023180"/>
    </source>
</evidence>
<dbReference type="PROSITE" id="PS00139">
    <property type="entry name" value="THIOL_PROTEASE_CYS"/>
    <property type="match status" value="1"/>
</dbReference>
<dbReference type="Pfam" id="PF00112">
    <property type="entry name" value="Peptidase_C1"/>
    <property type="match status" value="1"/>
</dbReference>
<dbReference type="AlphaFoldDB" id="A0A9Q0KBA9"/>
<dbReference type="GO" id="GO:0008234">
    <property type="term" value="F:cysteine-type peptidase activity"/>
    <property type="evidence" value="ECO:0007669"/>
    <property type="project" value="UniProtKB-KW"/>
</dbReference>
<dbReference type="SUPFAM" id="SSF54001">
    <property type="entry name" value="Cysteine proteinases"/>
    <property type="match status" value="1"/>
</dbReference>
<feature type="domain" description="Peptidase C1A papain C-terminal" evidence="10">
    <location>
        <begin position="127"/>
        <end position="342"/>
    </location>
</feature>
<evidence type="ECO:0000256" key="6">
    <source>
        <dbReference type="ARBA" id="ARBA00023157"/>
    </source>
</evidence>
<evidence type="ECO:0000256" key="5">
    <source>
        <dbReference type="ARBA" id="ARBA00022807"/>
    </source>
</evidence>
<dbReference type="SMART" id="SM00848">
    <property type="entry name" value="Inhibitor_I29"/>
    <property type="match status" value="1"/>
</dbReference>
<dbReference type="PRINTS" id="PR00705">
    <property type="entry name" value="PAPAIN"/>
</dbReference>
<dbReference type="Gene3D" id="2.10.25.160">
    <property type="entry name" value="Granulin"/>
    <property type="match status" value="1"/>
</dbReference>
<dbReference type="EMBL" id="JAMYWD010000007">
    <property type="protein sequence ID" value="KAJ4967284.1"/>
    <property type="molecule type" value="Genomic_DNA"/>
</dbReference>
<dbReference type="CDD" id="cd02248">
    <property type="entry name" value="Peptidase_C1A"/>
    <property type="match status" value="1"/>
</dbReference>
<feature type="chain" id="PRO_5040200310" evidence="8">
    <location>
        <begin position="22"/>
        <end position="451"/>
    </location>
</feature>
<name>A0A9Q0KBA9_9MAGN</name>
<dbReference type="Gene3D" id="3.90.70.10">
    <property type="entry name" value="Cysteine proteinases"/>
    <property type="match status" value="1"/>
</dbReference>
<dbReference type="SMART" id="SM00277">
    <property type="entry name" value="GRAN"/>
    <property type="match status" value="1"/>
</dbReference>
<keyword evidence="6" id="KW-1015">Disulfide bond</keyword>
<dbReference type="FunFam" id="2.10.25.160:FF:000002">
    <property type="entry name" value="Cysteine protease 1"/>
    <property type="match status" value="1"/>
</dbReference>
<evidence type="ECO:0000313" key="12">
    <source>
        <dbReference type="EMBL" id="KAJ4967284.1"/>
    </source>
</evidence>
<dbReference type="InterPro" id="IPR037277">
    <property type="entry name" value="Granulin_sf"/>
</dbReference>
<accession>A0A9Q0KBA9</accession>
<dbReference type="InterPro" id="IPR013128">
    <property type="entry name" value="Peptidase_C1A"/>
</dbReference>
<organism evidence="12 13">
    <name type="scientific">Protea cynaroides</name>
    <dbReference type="NCBI Taxonomy" id="273540"/>
    <lineage>
        <taxon>Eukaryota</taxon>
        <taxon>Viridiplantae</taxon>
        <taxon>Streptophyta</taxon>
        <taxon>Embryophyta</taxon>
        <taxon>Tracheophyta</taxon>
        <taxon>Spermatophyta</taxon>
        <taxon>Magnoliopsida</taxon>
        <taxon>Proteales</taxon>
        <taxon>Proteaceae</taxon>
        <taxon>Protea</taxon>
    </lineage>
</organism>
<evidence type="ECO:0000259" key="9">
    <source>
        <dbReference type="SMART" id="SM00277"/>
    </source>
</evidence>
<gene>
    <name evidence="12" type="ORF">NE237_019133</name>
</gene>
<dbReference type="PROSITE" id="PS00639">
    <property type="entry name" value="THIOL_PROTEASE_HIS"/>
    <property type="match status" value="1"/>
</dbReference>
<evidence type="ECO:0000256" key="2">
    <source>
        <dbReference type="ARBA" id="ARBA00022670"/>
    </source>
</evidence>
<comment type="caution">
    <text evidence="12">The sequence shown here is derived from an EMBL/GenBank/DDBJ whole genome shotgun (WGS) entry which is preliminary data.</text>
</comment>
<dbReference type="InterPro" id="IPR000118">
    <property type="entry name" value="Granulin"/>
</dbReference>
<comment type="similarity">
    <text evidence="1">Belongs to the peptidase C1 family.</text>
</comment>
<feature type="signal peptide" evidence="8">
    <location>
        <begin position="1"/>
        <end position="21"/>
    </location>
</feature>
<keyword evidence="4" id="KW-0378">Hydrolase</keyword>